<dbReference type="InterPro" id="IPR011008">
    <property type="entry name" value="Dimeric_a/b-barrel"/>
</dbReference>
<dbReference type="InterPro" id="IPR007138">
    <property type="entry name" value="ABM_dom"/>
</dbReference>
<dbReference type="InterPro" id="IPR050744">
    <property type="entry name" value="AI-2_Isomerase_LsrG"/>
</dbReference>
<protein>
    <submittedName>
        <fullName evidence="2">Antibiotic biosynthesis monooxygenase</fullName>
    </submittedName>
</protein>
<proteinExistence type="predicted"/>
<keyword evidence="2" id="KW-0560">Oxidoreductase</keyword>
<dbReference type="EMBL" id="SHNN01000001">
    <property type="protein sequence ID" value="MCX2980167.1"/>
    <property type="molecule type" value="Genomic_DNA"/>
</dbReference>
<evidence type="ECO:0000313" key="3">
    <source>
        <dbReference type="Proteomes" id="UP001143362"/>
    </source>
</evidence>
<dbReference type="Pfam" id="PF03992">
    <property type="entry name" value="ABM"/>
    <property type="match status" value="1"/>
</dbReference>
<evidence type="ECO:0000313" key="2">
    <source>
        <dbReference type="EMBL" id="MCX2980167.1"/>
    </source>
</evidence>
<gene>
    <name evidence="2" type="ORF">EYC98_04715</name>
</gene>
<keyword evidence="2" id="KW-0503">Monooxygenase</keyword>
<dbReference type="Gene3D" id="3.30.70.100">
    <property type="match status" value="1"/>
</dbReference>
<sequence length="102" mass="11153">MIMIVVNARLESSAADIEAMKEAIATMETASRAESGCLDYTFSVEVSDPNVIRITEKWETMDALAAHFKEPHMADFQAAMAAHPPKGMDAGFYEATDVKPPM</sequence>
<dbReference type="PANTHER" id="PTHR33336:SF15">
    <property type="entry name" value="ABM DOMAIN-CONTAINING PROTEIN"/>
    <property type="match status" value="1"/>
</dbReference>
<dbReference type="Proteomes" id="UP001143362">
    <property type="component" value="Unassembled WGS sequence"/>
</dbReference>
<dbReference type="SUPFAM" id="SSF54909">
    <property type="entry name" value="Dimeric alpha+beta barrel"/>
    <property type="match status" value="1"/>
</dbReference>
<comment type="caution">
    <text evidence="2">The sequence shown here is derived from an EMBL/GenBank/DDBJ whole genome shotgun (WGS) entry which is preliminary data.</text>
</comment>
<reference evidence="2" key="1">
    <citation type="submission" date="2019-02" db="EMBL/GenBank/DDBJ databases">
        <authorList>
            <person name="Li S.-H."/>
        </authorList>
    </citation>
    <scope>NUCLEOTIDE SEQUENCE</scope>
    <source>
        <strain evidence="2">IMCC14734</strain>
    </source>
</reference>
<dbReference type="GO" id="GO:0004497">
    <property type="term" value="F:monooxygenase activity"/>
    <property type="evidence" value="ECO:0007669"/>
    <property type="project" value="UniProtKB-KW"/>
</dbReference>
<dbReference type="PROSITE" id="PS51725">
    <property type="entry name" value="ABM"/>
    <property type="match status" value="1"/>
</dbReference>
<organism evidence="2 3">
    <name type="scientific">Candidatus Litorirhabdus singularis</name>
    <dbReference type="NCBI Taxonomy" id="2518993"/>
    <lineage>
        <taxon>Bacteria</taxon>
        <taxon>Pseudomonadati</taxon>
        <taxon>Pseudomonadota</taxon>
        <taxon>Gammaproteobacteria</taxon>
        <taxon>Cellvibrionales</taxon>
        <taxon>Halieaceae</taxon>
        <taxon>Candidatus Litorirhabdus</taxon>
    </lineage>
</organism>
<feature type="domain" description="ABM" evidence="1">
    <location>
        <begin position="4"/>
        <end position="95"/>
    </location>
</feature>
<evidence type="ECO:0000259" key="1">
    <source>
        <dbReference type="PROSITE" id="PS51725"/>
    </source>
</evidence>
<accession>A0ABT3TCZ7</accession>
<dbReference type="PANTHER" id="PTHR33336">
    <property type="entry name" value="QUINOL MONOOXYGENASE YGIN-RELATED"/>
    <property type="match status" value="1"/>
</dbReference>
<name>A0ABT3TCZ7_9GAMM</name>
<keyword evidence="3" id="KW-1185">Reference proteome</keyword>